<reference evidence="3 5" key="2">
    <citation type="submission" date="2016-11" db="EMBL/GenBank/DDBJ databases">
        <title>Whole genomes of Flavobacteriaceae.</title>
        <authorList>
            <person name="Stine C."/>
            <person name="Li C."/>
            <person name="Tadesse D."/>
        </authorList>
    </citation>
    <scope>NUCLEOTIDE SEQUENCE [LARGE SCALE GENOMIC DNA]</scope>
    <source>
        <strain evidence="3 5">ATCC 51468</strain>
    </source>
</reference>
<accession>A0A0D0EF00</accession>
<reference evidence="2 4" key="1">
    <citation type="submission" date="2015-01" db="EMBL/GenBank/DDBJ databases">
        <title>Genome of Flavobacterium hibernum DSM 12611.</title>
        <authorList>
            <person name="Stropko S.J."/>
            <person name="Pipes S.E."/>
            <person name="Newman J.D."/>
        </authorList>
    </citation>
    <scope>NUCLEOTIDE SEQUENCE [LARGE SCALE GENOMIC DNA]</scope>
    <source>
        <strain evidence="2 4">DSM 12611</strain>
    </source>
</reference>
<dbReference type="EMBL" id="MUGX01000011">
    <property type="protein sequence ID" value="OXA87837.1"/>
    <property type="molecule type" value="Genomic_DNA"/>
</dbReference>
<dbReference type="Proteomes" id="UP000198302">
    <property type="component" value="Unassembled WGS sequence"/>
</dbReference>
<feature type="transmembrane region" description="Helical" evidence="1">
    <location>
        <begin position="88"/>
        <end position="107"/>
    </location>
</feature>
<proteinExistence type="predicted"/>
<name>A0A0D0EF00_9FLAO</name>
<evidence type="ECO:0000313" key="2">
    <source>
        <dbReference type="EMBL" id="KIO53239.1"/>
    </source>
</evidence>
<keyword evidence="1" id="KW-0472">Membrane</keyword>
<evidence type="ECO:0000313" key="5">
    <source>
        <dbReference type="Proteomes" id="UP000198302"/>
    </source>
</evidence>
<protein>
    <submittedName>
        <fullName evidence="2">Uncharacterized protein</fullName>
    </submittedName>
</protein>
<organism evidence="2 4">
    <name type="scientific">Flavobacterium hibernum</name>
    <dbReference type="NCBI Taxonomy" id="37752"/>
    <lineage>
        <taxon>Bacteria</taxon>
        <taxon>Pseudomonadati</taxon>
        <taxon>Bacteroidota</taxon>
        <taxon>Flavobacteriia</taxon>
        <taxon>Flavobacteriales</taxon>
        <taxon>Flavobacteriaceae</taxon>
        <taxon>Flavobacterium</taxon>
    </lineage>
</organism>
<evidence type="ECO:0000313" key="4">
    <source>
        <dbReference type="Proteomes" id="UP000032061"/>
    </source>
</evidence>
<comment type="caution">
    <text evidence="2">The sequence shown here is derived from an EMBL/GenBank/DDBJ whole genome shotgun (WGS) entry which is preliminary data.</text>
</comment>
<keyword evidence="5" id="KW-1185">Reference proteome</keyword>
<sequence>MLNDIKVLDHNNYKLIIQFKDNIIFEQELINKNIYYYKDETSIINYRYFFLYDDSEKIDFILKRNNIVANIESLLINDFNQEKKLQLIYIKVALAIIIILILIDFILKI</sequence>
<keyword evidence="1" id="KW-0812">Transmembrane</keyword>
<keyword evidence="1" id="KW-1133">Transmembrane helix</keyword>
<dbReference type="EMBL" id="JPRK01000007">
    <property type="protein sequence ID" value="KIO53239.1"/>
    <property type="molecule type" value="Genomic_DNA"/>
</dbReference>
<dbReference type="OrthoDB" id="1376835at2"/>
<gene>
    <name evidence="3" type="ORF">B0A73_08580</name>
    <name evidence="2" type="ORF">IW18_07970</name>
</gene>
<dbReference type="Proteomes" id="UP000032061">
    <property type="component" value="Unassembled WGS sequence"/>
</dbReference>
<dbReference type="RefSeq" id="WP_041517067.1">
    <property type="nucleotide sequence ID" value="NZ_JPRK01000007.1"/>
</dbReference>
<dbReference type="STRING" id="37752.IW18_07970"/>
<dbReference type="AlphaFoldDB" id="A0A0D0EF00"/>
<evidence type="ECO:0000256" key="1">
    <source>
        <dbReference type="SAM" id="Phobius"/>
    </source>
</evidence>
<evidence type="ECO:0000313" key="3">
    <source>
        <dbReference type="EMBL" id="OXA87837.1"/>
    </source>
</evidence>